<dbReference type="Pfam" id="PF03952">
    <property type="entry name" value="Enolase_N"/>
    <property type="match status" value="1"/>
</dbReference>
<dbReference type="SMART" id="SM01193">
    <property type="entry name" value="Enolase_N"/>
    <property type="match status" value="1"/>
</dbReference>
<keyword evidence="9" id="KW-0479">Metal-binding</keyword>
<dbReference type="PANTHER" id="PTHR11902:SF1">
    <property type="entry name" value="ENOLASE"/>
    <property type="match status" value="1"/>
</dbReference>
<evidence type="ECO:0000256" key="9">
    <source>
        <dbReference type="PIRSR" id="PIRSR001400-3"/>
    </source>
</evidence>
<dbReference type="InterPro" id="IPR020809">
    <property type="entry name" value="Enolase_CS"/>
</dbReference>
<feature type="binding site" evidence="9">
    <location>
        <position position="324"/>
    </location>
    <ligand>
        <name>Mg(2+)</name>
        <dbReference type="ChEBI" id="CHEBI:18420"/>
    </ligand>
</feature>
<dbReference type="SUPFAM" id="SSF51604">
    <property type="entry name" value="Enolase C-terminal domain-like"/>
    <property type="match status" value="1"/>
</dbReference>
<comment type="pathway">
    <text evidence="1">Carbohydrate degradation; glycolysis; pyruvate from D-glyceraldehyde 3-phosphate: step 4/5.</text>
</comment>
<evidence type="ECO:0000256" key="3">
    <source>
        <dbReference type="ARBA" id="ARBA00012058"/>
    </source>
</evidence>
<dbReference type="HAMAP" id="MF_00318">
    <property type="entry name" value="Enolase"/>
    <property type="match status" value="1"/>
</dbReference>
<dbReference type="SUPFAM" id="SSF54826">
    <property type="entry name" value="Enolase N-terminal domain-like"/>
    <property type="match status" value="1"/>
</dbReference>
<organism evidence="12 13">
    <name type="scientific">Dictyostelium firmibasis</name>
    <dbReference type="NCBI Taxonomy" id="79012"/>
    <lineage>
        <taxon>Eukaryota</taxon>
        <taxon>Amoebozoa</taxon>
        <taxon>Evosea</taxon>
        <taxon>Eumycetozoa</taxon>
        <taxon>Dictyostelia</taxon>
        <taxon>Dictyosteliales</taxon>
        <taxon>Dictyosteliaceae</taxon>
        <taxon>Dictyostelium</taxon>
    </lineage>
</organism>
<dbReference type="GO" id="GO:0000015">
    <property type="term" value="C:phosphopyruvate hydratase complex"/>
    <property type="evidence" value="ECO:0007669"/>
    <property type="project" value="InterPro"/>
</dbReference>
<comment type="caution">
    <text evidence="12">The sequence shown here is derived from an EMBL/GenBank/DDBJ whole genome shotgun (WGS) entry which is preliminary data.</text>
</comment>
<comment type="cofactor">
    <cofactor evidence="9">
        <name>Mg(2+)</name>
        <dbReference type="ChEBI" id="CHEBI:18420"/>
    </cofactor>
    <text evidence="9">Mg(2+) is required for catalysis and for stabilizing the dimer.</text>
</comment>
<evidence type="ECO:0000256" key="1">
    <source>
        <dbReference type="ARBA" id="ARBA00005031"/>
    </source>
</evidence>
<dbReference type="EC" id="4.2.1.11" evidence="3"/>
<dbReference type="Gene3D" id="3.30.390.10">
    <property type="entry name" value="Enolase-like, N-terminal domain"/>
    <property type="match status" value="1"/>
</dbReference>
<dbReference type="SFLD" id="SFLDG00178">
    <property type="entry name" value="enolase"/>
    <property type="match status" value="1"/>
</dbReference>
<dbReference type="AlphaFoldDB" id="A0AAN7TWJ2"/>
<dbReference type="GO" id="GO:0006096">
    <property type="term" value="P:glycolytic process"/>
    <property type="evidence" value="ECO:0007669"/>
    <property type="project" value="UniProtKB-KW"/>
</dbReference>
<protein>
    <recommendedName>
        <fullName evidence="3">phosphopyruvate hydratase</fullName>
        <ecNumber evidence="3">4.2.1.11</ecNumber>
    </recommendedName>
</protein>
<dbReference type="SFLD" id="SFLDS00001">
    <property type="entry name" value="Enolase"/>
    <property type="match status" value="1"/>
</dbReference>
<feature type="binding site" evidence="8">
    <location>
        <position position="297"/>
    </location>
    <ligand>
        <name>substrate</name>
    </ligand>
</feature>
<feature type="binding site" evidence="8">
    <location>
        <begin position="376"/>
        <end position="379"/>
    </location>
    <ligand>
        <name>substrate</name>
    </ligand>
</feature>
<dbReference type="NCBIfam" id="TIGR01060">
    <property type="entry name" value="eno"/>
    <property type="match status" value="1"/>
</dbReference>
<dbReference type="InterPro" id="IPR000941">
    <property type="entry name" value="Enolase"/>
</dbReference>
<evidence type="ECO:0000256" key="7">
    <source>
        <dbReference type="PIRSR" id="PIRSR001400-1"/>
    </source>
</evidence>
<dbReference type="PROSITE" id="PS00164">
    <property type="entry name" value="ENOLASE"/>
    <property type="match status" value="1"/>
</dbReference>
<keyword evidence="6" id="KW-0456">Lyase</keyword>
<dbReference type="CDD" id="cd03313">
    <property type="entry name" value="enolase"/>
    <property type="match status" value="1"/>
</dbReference>
<dbReference type="InterPro" id="IPR036849">
    <property type="entry name" value="Enolase-like_C_sf"/>
</dbReference>
<dbReference type="InterPro" id="IPR020810">
    <property type="entry name" value="Enolase_C"/>
</dbReference>
<dbReference type="PRINTS" id="PR00148">
    <property type="entry name" value="ENOLASE"/>
</dbReference>
<dbReference type="PIRSF" id="PIRSF001400">
    <property type="entry name" value="Enolase"/>
    <property type="match status" value="1"/>
</dbReference>
<accession>A0AAN7TWJ2</accession>
<dbReference type="Proteomes" id="UP001344447">
    <property type="component" value="Unassembled WGS sequence"/>
</dbReference>
<evidence type="ECO:0000259" key="10">
    <source>
        <dbReference type="SMART" id="SM01192"/>
    </source>
</evidence>
<keyword evidence="5" id="KW-0324">Glycolysis</keyword>
<dbReference type="EMBL" id="JAVFKY010000005">
    <property type="protein sequence ID" value="KAK5576325.1"/>
    <property type="molecule type" value="Genomic_DNA"/>
</dbReference>
<evidence type="ECO:0000256" key="5">
    <source>
        <dbReference type="ARBA" id="ARBA00023152"/>
    </source>
</evidence>
<evidence type="ECO:0000256" key="8">
    <source>
        <dbReference type="PIRSR" id="PIRSR001400-2"/>
    </source>
</evidence>
<evidence type="ECO:0000313" key="12">
    <source>
        <dbReference type="EMBL" id="KAK5576325.1"/>
    </source>
</evidence>
<dbReference type="FunFam" id="3.20.20.120:FF:000002">
    <property type="entry name" value="Enolase 1"/>
    <property type="match status" value="1"/>
</dbReference>
<keyword evidence="4 9" id="KW-0460">Magnesium</keyword>
<feature type="active site" description="Proton donor" evidence="7">
    <location>
        <position position="208"/>
    </location>
</feature>
<dbReference type="GO" id="GO:0004634">
    <property type="term" value="F:phosphopyruvate hydratase activity"/>
    <property type="evidence" value="ECO:0007669"/>
    <property type="project" value="UniProtKB-EC"/>
</dbReference>
<evidence type="ECO:0000259" key="11">
    <source>
        <dbReference type="SMART" id="SM01193"/>
    </source>
</evidence>
<dbReference type="GO" id="GO:0000287">
    <property type="term" value="F:magnesium ion binding"/>
    <property type="evidence" value="ECO:0007669"/>
    <property type="project" value="InterPro"/>
</dbReference>
<dbReference type="FunFam" id="3.30.390.10:FF:000001">
    <property type="entry name" value="Enolase"/>
    <property type="match status" value="1"/>
</dbReference>
<sequence length="444" mass="48782">MSIQSVKAREILDSRGNPTIEVEVWTNEGMFSAKVPSGASTGIHEAYELRDGDKSRYFGFGVLKAVCNVNNLISPILKGMRVDNQKAIDDKMIELDGTKNKSKLGANAIVGVSMAVARAAASIKGIPLYRYISELAGNSNIRLPVPCFNVINGGKHAGNRLPFQEFMLVPHGAPNFKEALRYGSEVYHSLKEIIKERYGIDATNVGDEGGFAPSLSSPDEALTLLVDAINHSGYEGVIKIAVDSAASEFWNPKDSQSYDLDFKNTSSSHSINSLNNGEQLLSKYVEILKKYPIAFFEDPFGEDDWENHSKITAEIGMKIQIIGDDLLCTNPERIKKAIAEKTVNSLLLKINQIGTLTETIEAAKLAKDAGWGCLVSHRSGETDDHFIADLVVGLGTGEIKSGAPCRFERLAKYNRLMKIEEELEKAHRANGNLFEFAGDDFYHF</sequence>
<evidence type="ECO:0000256" key="4">
    <source>
        <dbReference type="ARBA" id="ARBA00022842"/>
    </source>
</evidence>
<feature type="domain" description="Enolase C-terminal TIM barrel" evidence="10">
    <location>
        <begin position="140"/>
        <end position="437"/>
    </location>
</feature>
<dbReference type="PANTHER" id="PTHR11902">
    <property type="entry name" value="ENOLASE"/>
    <property type="match status" value="1"/>
</dbReference>
<evidence type="ECO:0000313" key="13">
    <source>
        <dbReference type="Proteomes" id="UP001344447"/>
    </source>
</evidence>
<dbReference type="SMART" id="SM01192">
    <property type="entry name" value="Enolase_C"/>
    <property type="match status" value="1"/>
</dbReference>
<feature type="binding site" evidence="8">
    <location>
        <position position="156"/>
    </location>
    <ligand>
        <name>substrate</name>
    </ligand>
</feature>
<feature type="active site" description="Proton acceptor" evidence="7">
    <location>
        <position position="349"/>
    </location>
</feature>
<dbReference type="Gene3D" id="3.20.20.120">
    <property type="entry name" value="Enolase-like C-terminal domain"/>
    <property type="match status" value="1"/>
</dbReference>
<feature type="binding site" evidence="8">
    <location>
        <position position="400"/>
    </location>
    <ligand>
        <name>substrate</name>
    </ligand>
</feature>
<proteinExistence type="inferred from homology"/>
<dbReference type="SFLD" id="SFLDF00002">
    <property type="entry name" value="enolase"/>
    <property type="match status" value="1"/>
</dbReference>
<reference evidence="12 13" key="1">
    <citation type="submission" date="2023-11" db="EMBL/GenBank/DDBJ databases">
        <title>Dfirmibasis_genome.</title>
        <authorList>
            <person name="Edelbroek B."/>
            <person name="Kjellin J."/>
            <person name="Jerlstrom-Hultqvist J."/>
            <person name="Soderbom F."/>
        </authorList>
    </citation>
    <scope>NUCLEOTIDE SEQUENCE [LARGE SCALE GENOMIC DNA]</scope>
    <source>
        <strain evidence="12 13">TNS-C-14</strain>
    </source>
</reference>
<evidence type="ECO:0000256" key="2">
    <source>
        <dbReference type="ARBA" id="ARBA00009604"/>
    </source>
</evidence>
<keyword evidence="13" id="KW-1185">Reference proteome</keyword>
<feature type="binding site" evidence="9">
    <location>
        <position position="243"/>
    </location>
    <ligand>
        <name>Mg(2+)</name>
        <dbReference type="ChEBI" id="CHEBI:18420"/>
    </ligand>
</feature>
<evidence type="ECO:0000256" key="6">
    <source>
        <dbReference type="ARBA" id="ARBA00023239"/>
    </source>
</evidence>
<feature type="binding site" evidence="9">
    <location>
        <position position="297"/>
    </location>
    <ligand>
        <name>Mg(2+)</name>
        <dbReference type="ChEBI" id="CHEBI:18420"/>
    </ligand>
</feature>
<feature type="domain" description="Enolase N-terminal" evidence="11">
    <location>
        <begin position="3"/>
        <end position="132"/>
    </location>
</feature>
<comment type="similarity">
    <text evidence="2">Belongs to the enolase family.</text>
</comment>
<dbReference type="Pfam" id="PF00113">
    <property type="entry name" value="Enolase_C"/>
    <property type="match status" value="1"/>
</dbReference>
<gene>
    <name evidence="12" type="ORF">RB653_007466</name>
</gene>
<dbReference type="InterPro" id="IPR029017">
    <property type="entry name" value="Enolase-like_N"/>
</dbReference>
<feature type="binding site" evidence="8">
    <location>
        <position position="165"/>
    </location>
    <ligand>
        <name>substrate</name>
    </ligand>
</feature>
<dbReference type="InterPro" id="IPR020811">
    <property type="entry name" value="Enolase_N"/>
</dbReference>
<name>A0AAN7TWJ2_9MYCE</name>
<feature type="binding site" evidence="8">
    <location>
        <position position="324"/>
    </location>
    <ligand>
        <name>substrate</name>
    </ligand>
</feature>